<organism evidence="2 3">
    <name type="scientific">Methanohalarchaeum thermophilum</name>
    <dbReference type="NCBI Taxonomy" id="1903181"/>
    <lineage>
        <taxon>Archaea</taxon>
        <taxon>Methanobacteriati</taxon>
        <taxon>Methanobacteriota</taxon>
        <taxon>Methanonatronarchaeia</taxon>
        <taxon>Methanonatronarchaeales</taxon>
        <taxon>Methanonatronarchaeaceae</taxon>
        <taxon>Candidatus Methanohalarchaeum</taxon>
    </lineage>
</organism>
<feature type="transmembrane region" description="Helical" evidence="1">
    <location>
        <begin position="28"/>
        <end position="54"/>
    </location>
</feature>
<feature type="transmembrane region" description="Helical" evidence="1">
    <location>
        <begin position="5"/>
        <end position="22"/>
    </location>
</feature>
<dbReference type="InParanoid" id="A0A1Q6DW48"/>
<dbReference type="Proteomes" id="UP000185744">
    <property type="component" value="Unassembled WGS sequence"/>
</dbReference>
<keyword evidence="3" id="KW-1185">Reference proteome</keyword>
<evidence type="ECO:0000313" key="2">
    <source>
        <dbReference type="EMBL" id="OKY78568.1"/>
    </source>
</evidence>
<proteinExistence type="predicted"/>
<reference evidence="2" key="1">
    <citation type="submission" date="2016-12" db="EMBL/GenBank/DDBJ databases">
        <title>Discovery of methanogenic haloarchaea.</title>
        <authorList>
            <person name="Sorokin D.Y."/>
            <person name="Makarova K.S."/>
            <person name="Abbas B."/>
            <person name="Ferrer M."/>
            <person name="Golyshin P.N."/>
        </authorList>
    </citation>
    <scope>NUCLEOTIDE SEQUENCE [LARGE SCALE GENOMIC DNA]</scope>
    <source>
        <strain evidence="2">HMET1</strain>
    </source>
</reference>
<comment type="caution">
    <text evidence="2">The sequence shown here is derived from an EMBL/GenBank/DDBJ whole genome shotgun (WGS) entry which is preliminary data.</text>
</comment>
<dbReference type="EMBL" id="MSDW01000001">
    <property type="protein sequence ID" value="OKY78568.1"/>
    <property type="molecule type" value="Genomic_DNA"/>
</dbReference>
<dbReference type="AlphaFoldDB" id="A0A1Q6DW48"/>
<keyword evidence="1" id="KW-0812">Transmembrane</keyword>
<keyword evidence="1" id="KW-0472">Membrane</keyword>
<accession>A0A1Q6DW48</accession>
<gene>
    <name evidence="2" type="ORF">BTN85_1065</name>
</gene>
<keyword evidence="1" id="KW-1133">Transmembrane helix</keyword>
<protein>
    <submittedName>
        <fullName evidence="2">Membrane protein</fullName>
    </submittedName>
</protein>
<name>A0A1Q6DW48_METT1</name>
<sequence length="240" mass="28730">MYFSVILIVASLLLWGFHYYIFQDLHHILIYGIHDIAFVPLEVLLVTVVIHELLERRERRKIRENLNMLVGSFFSELGNDLLTTFSKYDRNFEEVREDLSIREDFNEEEFSKVKEKLKTYNSNIKVTEHELIELKKYLTENKGLLVNVLQNQNTLEHEPFTDTLWATYHLTEELEARKDISELPEEDIEHLEGDIERAYNDITERWIDYMEHQKEKYPYLFSLALRKNPFKKDSSPIIGQ</sequence>
<evidence type="ECO:0000256" key="1">
    <source>
        <dbReference type="SAM" id="Phobius"/>
    </source>
</evidence>
<evidence type="ECO:0000313" key="3">
    <source>
        <dbReference type="Proteomes" id="UP000185744"/>
    </source>
</evidence>
<dbReference type="STRING" id="1903181.BTN85_1065"/>